<feature type="region of interest" description="Disordered" evidence="1">
    <location>
        <begin position="137"/>
        <end position="163"/>
    </location>
</feature>
<dbReference type="Proteomes" id="UP000035642">
    <property type="component" value="Unassembled WGS sequence"/>
</dbReference>
<accession>A0A0K0CWZ8</accession>
<sequence length="233" mass="25597">MMRIKSQSGKRTKTDFFLFSWYPTAFPPVIKVDSSEGKVQLPTTVGDHPTAERAKHEKADILSELMSEAKKLRNAVDERKPQDQKASNTVPASDGTTQSNQSLSREDVTKMMARIGSLSGDFLSGLMSIASDLSKAVGERNPDVQSTNTNAPKTNESAQGSQQFNQQDIEKLTAGIGSLVGTIRDKASDIFHKPVAGQEQKELKEKPEEKSEEKPEEQPVIDDVEGESKFLQS</sequence>
<reference evidence="2" key="1">
    <citation type="submission" date="2012-09" db="EMBL/GenBank/DDBJ databases">
        <authorList>
            <person name="Martin A.A."/>
        </authorList>
    </citation>
    <scope>NUCLEOTIDE SEQUENCE</scope>
</reference>
<organism evidence="2 3">
    <name type="scientific">Angiostrongylus cantonensis</name>
    <name type="common">Rat lungworm</name>
    <dbReference type="NCBI Taxonomy" id="6313"/>
    <lineage>
        <taxon>Eukaryota</taxon>
        <taxon>Metazoa</taxon>
        <taxon>Ecdysozoa</taxon>
        <taxon>Nematoda</taxon>
        <taxon>Chromadorea</taxon>
        <taxon>Rhabditida</taxon>
        <taxon>Rhabditina</taxon>
        <taxon>Rhabditomorpha</taxon>
        <taxon>Strongyloidea</taxon>
        <taxon>Metastrongylidae</taxon>
        <taxon>Angiostrongylus</taxon>
    </lineage>
</organism>
<protein>
    <submittedName>
        <fullName evidence="3">Type III secretion effector protein</fullName>
    </submittedName>
</protein>
<reference evidence="3" key="2">
    <citation type="submission" date="2017-02" db="UniProtKB">
        <authorList>
            <consortium name="WormBaseParasite"/>
        </authorList>
    </citation>
    <scope>IDENTIFICATION</scope>
</reference>
<feature type="region of interest" description="Disordered" evidence="1">
    <location>
        <begin position="190"/>
        <end position="233"/>
    </location>
</feature>
<proteinExistence type="predicted"/>
<evidence type="ECO:0000256" key="1">
    <source>
        <dbReference type="SAM" id="MobiDB-lite"/>
    </source>
</evidence>
<feature type="compositionally biased region" description="Basic and acidic residues" evidence="1">
    <location>
        <begin position="74"/>
        <end position="83"/>
    </location>
</feature>
<name>A0A0K0CWZ8_ANGCA</name>
<dbReference type="AlphaFoldDB" id="A0A0K0CWZ8"/>
<feature type="compositionally biased region" description="Polar residues" evidence="1">
    <location>
        <begin position="143"/>
        <end position="163"/>
    </location>
</feature>
<evidence type="ECO:0000313" key="3">
    <source>
        <dbReference type="WBParaSite" id="ACAC_0000203001-mRNA-1"/>
    </source>
</evidence>
<evidence type="ECO:0000313" key="2">
    <source>
        <dbReference type="Proteomes" id="UP000035642"/>
    </source>
</evidence>
<dbReference type="WBParaSite" id="ACAC_0000203001-mRNA-1">
    <property type="protein sequence ID" value="ACAC_0000203001-mRNA-1"/>
    <property type="gene ID" value="ACAC_0000203001"/>
</dbReference>
<feature type="compositionally biased region" description="Basic and acidic residues" evidence="1">
    <location>
        <begin position="199"/>
        <end position="217"/>
    </location>
</feature>
<feature type="region of interest" description="Disordered" evidence="1">
    <location>
        <begin position="74"/>
        <end position="106"/>
    </location>
</feature>
<feature type="compositionally biased region" description="Polar residues" evidence="1">
    <location>
        <begin position="84"/>
        <end position="103"/>
    </location>
</feature>
<keyword evidence="2" id="KW-1185">Reference proteome</keyword>